<protein>
    <submittedName>
        <fullName evidence="5">Transcription termination factor MTERF2, chloroplastic</fullName>
    </submittedName>
</protein>
<evidence type="ECO:0000313" key="4">
    <source>
        <dbReference type="Proteomes" id="UP000694853"/>
    </source>
</evidence>
<dbReference type="PANTHER" id="PTHR13068">
    <property type="entry name" value="CGI-12 PROTEIN-RELATED"/>
    <property type="match status" value="1"/>
</dbReference>
<dbReference type="InterPro" id="IPR003690">
    <property type="entry name" value="MTERF"/>
</dbReference>
<keyword evidence="3" id="KW-0809">Transit peptide</keyword>
<keyword evidence="2" id="KW-0805">Transcription regulation</keyword>
<sequence length="582" mass="67027">MLVQIHRNWFLPVPVAFAHKMEVNKCVIWKHPPIEDGRRRRKRRRRNWRCGSGEAISEWEVEEAGKAVSSYLEELGVSEENSVWIASKSRAYVKMLVEGVRDLEQWDEQIAGLSFKEKIINIATKKGEKGKVAYLETLGLSLSSSMNVARYLSADTLPSLINKVTRMKQLLFSADLDDCDYFRLFIKNTRLMMRHLSISIDEDLQHTLSFLEKVEARRGGLNILASRDSAFHYLIESFPRLLQLSVNDHFARLLDFLHNIGIPVFRIPYIILAFPPLLFWNPHLLKTRILSLNQIDIVDEDYAKLLLKYPWILSTSIQRNYTEVLAFLYSLKVPTTWIDRAIESQPHLLGCSTSKLKLMVDQFAELGVQGKKLNRVIAKSPQLLLRKPEDFLQIVLFFENMDFDKETVGRILARCPEIFAASINNTLQRKIEFLGGVGVSKTFLCGVIRKYPELLVSDTDTTLLQRVLYLMKLGLSEKDIAFMVRTFSPLLGYSIDGVLKPKIEFLVNSMERPVRDVVGYPRYFSYSLAKKIKPRYWVLKGRNIKCSLKDMLGKNDEEFAAEFMDVGRMLVYPPVPSSNDSL</sequence>
<dbReference type="Pfam" id="PF02536">
    <property type="entry name" value="mTERF"/>
    <property type="match status" value="1"/>
</dbReference>
<gene>
    <name evidence="5" type="primary">LOC113854864</name>
</gene>
<proteinExistence type="inferred from homology"/>
<evidence type="ECO:0000256" key="3">
    <source>
        <dbReference type="ARBA" id="ARBA00022946"/>
    </source>
</evidence>
<reference evidence="5" key="2">
    <citation type="submission" date="2025-08" db="UniProtKB">
        <authorList>
            <consortium name="RefSeq"/>
        </authorList>
    </citation>
    <scope>IDENTIFICATION</scope>
    <source>
        <tissue evidence="5">Young leaves</tissue>
    </source>
</reference>
<dbReference type="GeneID" id="113854864"/>
<evidence type="ECO:0000256" key="2">
    <source>
        <dbReference type="ARBA" id="ARBA00022472"/>
    </source>
</evidence>
<dbReference type="AlphaFoldDB" id="A0A8B8KDT6"/>
<dbReference type="GO" id="GO:0006353">
    <property type="term" value="P:DNA-templated transcription termination"/>
    <property type="evidence" value="ECO:0007669"/>
    <property type="project" value="UniProtKB-KW"/>
</dbReference>
<comment type="similarity">
    <text evidence="1">Belongs to the mTERF family.</text>
</comment>
<evidence type="ECO:0000313" key="5">
    <source>
        <dbReference type="RefSeq" id="XP_027341950.1"/>
    </source>
</evidence>
<dbReference type="KEGG" id="aprc:113854864"/>
<dbReference type="RefSeq" id="XP_027341950.1">
    <property type="nucleotide sequence ID" value="XM_027486149.1"/>
</dbReference>
<keyword evidence="2" id="KW-0804">Transcription</keyword>
<dbReference type="SMART" id="SM00733">
    <property type="entry name" value="Mterf"/>
    <property type="match status" value="8"/>
</dbReference>
<keyword evidence="4" id="KW-1185">Reference proteome</keyword>
<evidence type="ECO:0000256" key="1">
    <source>
        <dbReference type="ARBA" id="ARBA00007692"/>
    </source>
</evidence>
<accession>A0A8B8KDT6</accession>
<dbReference type="Gene3D" id="1.25.70.10">
    <property type="entry name" value="Transcription termination factor 3, mitochondrial"/>
    <property type="match status" value="1"/>
</dbReference>
<dbReference type="FunFam" id="1.25.70.10:FF:000015">
    <property type="entry name" value="Mitochondrial transcription termination factor family protein"/>
    <property type="match status" value="1"/>
</dbReference>
<reference evidence="4" key="1">
    <citation type="journal article" date="2019" name="Toxins">
        <title>Detection of Abrin-Like and Prepropulchellin-Like Toxin Genes and Transcripts Using Whole Genome Sequencing and Full-Length Transcript Sequencing of Abrus precatorius.</title>
        <authorList>
            <person name="Hovde B.T."/>
            <person name="Daligault H.E."/>
            <person name="Hanschen E.R."/>
            <person name="Kunde Y.A."/>
            <person name="Johnson M.B."/>
            <person name="Starkenburg S.R."/>
            <person name="Johnson S.L."/>
        </authorList>
    </citation>
    <scope>NUCLEOTIDE SEQUENCE [LARGE SCALE GENOMIC DNA]</scope>
</reference>
<organism evidence="4 5">
    <name type="scientific">Abrus precatorius</name>
    <name type="common">Indian licorice</name>
    <name type="synonym">Glycine abrus</name>
    <dbReference type="NCBI Taxonomy" id="3816"/>
    <lineage>
        <taxon>Eukaryota</taxon>
        <taxon>Viridiplantae</taxon>
        <taxon>Streptophyta</taxon>
        <taxon>Embryophyta</taxon>
        <taxon>Tracheophyta</taxon>
        <taxon>Spermatophyta</taxon>
        <taxon>Magnoliopsida</taxon>
        <taxon>eudicotyledons</taxon>
        <taxon>Gunneridae</taxon>
        <taxon>Pentapetalae</taxon>
        <taxon>rosids</taxon>
        <taxon>fabids</taxon>
        <taxon>Fabales</taxon>
        <taxon>Fabaceae</taxon>
        <taxon>Papilionoideae</taxon>
        <taxon>50 kb inversion clade</taxon>
        <taxon>NPAAA clade</taxon>
        <taxon>indigoferoid/millettioid clade</taxon>
        <taxon>Abreae</taxon>
        <taxon>Abrus</taxon>
    </lineage>
</organism>
<name>A0A8B8KDT6_ABRPR</name>
<keyword evidence="2" id="KW-0806">Transcription termination</keyword>
<dbReference type="InterPro" id="IPR038538">
    <property type="entry name" value="MTERF_sf"/>
</dbReference>
<dbReference type="Proteomes" id="UP000694853">
    <property type="component" value="Unplaced"/>
</dbReference>
<dbReference type="PANTHER" id="PTHR13068:SF3">
    <property type="entry name" value="MITOCHONDRIAL TRANSCRIPTION TERMINATION FACTOR FAMILY PROTEIN"/>
    <property type="match status" value="1"/>
</dbReference>
<dbReference type="OrthoDB" id="637682at2759"/>
<dbReference type="GO" id="GO:0003676">
    <property type="term" value="F:nucleic acid binding"/>
    <property type="evidence" value="ECO:0007669"/>
    <property type="project" value="InterPro"/>
</dbReference>